<dbReference type="SUPFAM" id="SSF51735">
    <property type="entry name" value="NAD(P)-binding Rossmann-fold domains"/>
    <property type="match status" value="1"/>
</dbReference>
<dbReference type="Gene3D" id="3.40.50.720">
    <property type="entry name" value="NAD(P)-binding Rossmann-like Domain"/>
    <property type="match status" value="1"/>
</dbReference>
<evidence type="ECO:0000256" key="2">
    <source>
        <dbReference type="ARBA" id="ARBA00008072"/>
    </source>
</evidence>
<dbReference type="Pfam" id="PF00107">
    <property type="entry name" value="ADH_zinc_N"/>
    <property type="match status" value="1"/>
</dbReference>
<feature type="domain" description="Alcohol dehydrogenase-like C-terminal" evidence="6">
    <location>
        <begin position="167"/>
        <end position="283"/>
    </location>
</feature>
<sequence length="323" mass="34414">MKALLYESSQNLRFCEQPNSIADNDNTLIDVNAVGICGSDMHAYLGHDERRPPPLILGHEAAGMLPSGARVTVNPLVVCETCDYCRAGRSNLCLQRQIISMPPRAGAFAEQLAIPPQNIVPLPNSLSLQQGSLAEPLACGHHTAGLGVVHSRRSLAECQTAVLGGGAIGLASALSLTARGAKEVWIADNNPRRRKALEKTGNFHIVTPEALPTAMDVVIDAVGHEQTRRQASTITAPGGVVVHIGLASADGGFDMRRLTLQEIVLVGSYTYTMTEFKETVEWMGKGKLGALDWFETRPLSDGARAFADLLAGNVAAPKIVLIP</sequence>
<comment type="cofactor">
    <cofactor evidence="1">
        <name>Zn(2+)</name>
        <dbReference type="ChEBI" id="CHEBI:29105"/>
    </cofactor>
</comment>
<dbReference type="SUPFAM" id="SSF50129">
    <property type="entry name" value="GroES-like"/>
    <property type="match status" value="1"/>
</dbReference>
<protein>
    <submittedName>
        <fullName evidence="8">Alcohol dehydrogenase catalytic domain-containing protein</fullName>
    </submittedName>
</protein>
<keyword evidence="9" id="KW-1185">Reference proteome</keyword>
<dbReference type="Gene3D" id="3.90.180.10">
    <property type="entry name" value="Medium-chain alcohol dehydrogenases, catalytic domain"/>
    <property type="match status" value="1"/>
</dbReference>
<dbReference type="InterPro" id="IPR036291">
    <property type="entry name" value="NAD(P)-bd_dom_sf"/>
</dbReference>
<evidence type="ECO:0000313" key="8">
    <source>
        <dbReference type="EMBL" id="MDM5147753.1"/>
    </source>
</evidence>
<dbReference type="InterPro" id="IPR011032">
    <property type="entry name" value="GroES-like_sf"/>
</dbReference>
<accession>A0ABT7QMK0</accession>
<name>A0ABT7QMK0_9GAMM</name>
<feature type="domain" description="Alcohol dehydrogenase-like N-terminal" evidence="7">
    <location>
        <begin position="25"/>
        <end position="123"/>
    </location>
</feature>
<comment type="caution">
    <text evidence="8">The sequence shown here is derived from an EMBL/GenBank/DDBJ whole genome shotgun (WGS) entry which is preliminary data.</text>
</comment>
<keyword evidence="3" id="KW-0479">Metal-binding</keyword>
<evidence type="ECO:0000313" key="9">
    <source>
        <dbReference type="Proteomes" id="UP001168167"/>
    </source>
</evidence>
<dbReference type="EMBL" id="JANQAO010000003">
    <property type="protein sequence ID" value="MDM5147753.1"/>
    <property type="molecule type" value="Genomic_DNA"/>
</dbReference>
<comment type="similarity">
    <text evidence="2">Belongs to the zinc-containing alcohol dehydrogenase family.</text>
</comment>
<evidence type="ECO:0000256" key="5">
    <source>
        <dbReference type="ARBA" id="ARBA00023002"/>
    </source>
</evidence>
<gene>
    <name evidence="8" type="ORF">NQX30_05150</name>
</gene>
<dbReference type="InterPro" id="IPR013149">
    <property type="entry name" value="ADH-like_C"/>
</dbReference>
<evidence type="ECO:0000259" key="7">
    <source>
        <dbReference type="Pfam" id="PF08240"/>
    </source>
</evidence>
<dbReference type="InterPro" id="IPR013154">
    <property type="entry name" value="ADH-like_N"/>
</dbReference>
<keyword evidence="4" id="KW-0862">Zinc</keyword>
<dbReference type="PANTHER" id="PTHR43161">
    <property type="entry name" value="SORBITOL DEHYDROGENASE"/>
    <property type="match status" value="1"/>
</dbReference>
<proteinExistence type="inferred from homology"/>
<organism evidence="8 9">
    <name type="scientific">Candidatus Doriopsillibacter californiensis</name>
    <dbReference type="NCBI Taxonomy" id="2970740"/>
    <lineage>
        <taxon>Bacteria</taxon>
        <taxon>Pseudomonadati</taxon>
        <taxon>Pseudomonadota</taxon>
        <taxon>Gammaproteobacteria</taxon>
        <taxon>Candidatus Tethybacterales</taxon>
        <taxon>Candidatus Persebacteraceae</taxon>
        <taxon>Candidatus Doriopsillibacter</taxon>
    </lineage>
</organism>
<dbReference type="Pfam" id="PF08240">
    <property type="entry name" value="ADH_N"/>
    <property type="match status" value="1"/>
</dbReference>
<dbReference type="PANTHER" id="PTHR43161:SF23">
    <property type="entry name" value="(R,R)-BUTANEDIOL DEHYDROGENASE-RELATED"/>
    <property type="match status" value="1"/>
</dbReference>
<reference evidence="8" key="1">
    <citation type="submission" date="2022-08" db="EMBL/GenBank/DDBJ databases">
        <authorList>
            <person name="Dzunkova M."/>
            <person name="La Clair J."/>
            <person name="Tyml T."/>
            <person name="Doud D."/>
            <person name="Schulz F."/>
            <person name="Piquer S."/>
            <person name="Porcel Sanchis D."/>
            <person name="Osborn A."/>
            <person name="Robinson D."/>
            <person name="Louie K.B."/>
            <person name="Bowen B.P."/>
            <person name="Bowers R."/>
            <person name="Lee J."/>
            <person name="Arnau Llombart V."/>
            <person name="Diaz Villanueva W."/>
            <person name="Gosliner T."/>
            <person name="Northen T."/>
            <person name="Cheng J.-F."/>
            <person name="Burkart M.D."/>
            <person name="Woyke T."/>
        </authorList>
    </citation>
    <scope>NUCLEOTIDE SEQUENCE</scope>
    <source>
        <strain evidence="8">Df01</strain>
    </source>
</reference>
<evidence type="ECO:0000256" key="3">
    <source>
        <dbReference type="ARBA" id="ARBA00022723"/>
    </source>
</evidence>
<dbReference type="Proteomes" id="UP001168167">
    <property type="component" value="Unassembled WGS sequence"/>
</dbReference>
<reference evidence="8" key="2">
    <citation type="journal article" date="2023" name="Microbiome">
        <title>Synthase-selected sorting approach identifies a beta-lactone synthase in a nudibranch symbiotic bacterium.</title>
        <authorList>
            <person name="Dzunkova M."/>
            <person name="La Clair J.J."/>
            <person name="Tyml T."/>
            <person name="Doud D."/>
            <person name="Schulz F."/>
            <person name="Piquer-Esteban S."/>
            <person name="Porcel Sanchis D."/>
            <person name="Osborn A."/>
            <person name="Robinson D."/>
            <person name="Louie K.B."/>
            <person name="Bowen B.P."/>
            <person name="Bowers R.M."/>
            <person name="Lee J."/>
            <person name="Arnau V."/>
            <person name="Diaz-Villanueva W."/>
            <person name="Stepanauskas R."/>
            <person name="Gosliner T."/>
            <person name="Date S.V."/>
            <person name="Northen T.R."/>
            <person name="Cheng J.F."/>
            <person name="Burkart M.D."/>
            <person name="Woyke T."/>
        </authorList>
    </citation>
    <scope>NUCLEOTIDE SEQUENCE</scope>
    <source>
        <strain evidence="8">Df01</strain>
    </source>
</reference>
<keyword evidence="5" id="KW-0560">Oxidoreductase</keyword>
<evidence type="ECO:0000256" key="4">
    <source>
        <dbReference type="ARBA" id="ARBA00022833"/>
    </source>
</evidence>
<evidence type="ECO:0000259" key="6">
    <source>
        <dbReference type="Pfam" id="PF00107"/>
    </source>
</evidence>
<evidence type="ECO:0000256" key="1">
    <source>
        <dbReference type="ARBA" id="ARBA00001947"/>
    </source>
</evidence>